<evidence type="ECO:0000256" key="4">
    <source>
        <dbReference type="ARBA" id="ARBA00022729"/>
    </source>
</evidence>
<comment type="subcellular location">
    <subcellularLocation>
        <location evidence="1">Cell membrane</location>
        <topology evidence="1">Lipid-anchor</topology>
        <topology evidence="1">GPI-anchor</topology>
    </subcellularLocation>
</comment>
<keyword evidence="8" id="KW-1015">Disulfide bond</keyword>
<proteinExistence type="inferred from homology"/>
<evidence type="ECO:0000256" key="6">
    <source>
        <dbReference type="ARBA" id="ARBA00022889"/>
    </source>
</evidence>
<keyword evidence="6" id="KW-0130">Cell adhesion</keyword>
<reference evidence="15" key="1">
    <citation type="submission" date="2025-08" db="UniProtKB">
        <authorList>
            <consortium name="Ensembl"/>
        </authorList>
    </citation>
    <scope>IDENTIFICATION</scope>
</reference>
<keyword evidence="3" id="KW-0336">GPI-anchor</keyword>
<keyword evidence="16" id="KW-1185">Reference proteome</keyword>
<keyword evidence="10" id="KW-0449">Lipoprotein</keyword>
<evidence type="ECO:0000256" key="11">
    <source>
        <dbReference type="ARBA" id="ARBA00023319"/>
    </source>
</evidence>
<dbReference type="SMART" id="SM00409">
    <property type="entry name" value="IG"/>
    <property type="match status" value="2"/>
</dbReference>
<evidence type="ECO:0000256" key="7">
    <source>
        <dbReference type="ARBA" id="ARBA00023136"/>
    </source>
</evidence>
<dbReference type="InterPro" id="IPR036179">
    <property type="entry name" value="Ig-like_dom_sf"/>
</dbReference>
<evidence type="ECO:0000256" key="9">
    <source>
        <dbReference type="ARBA" id="ARBA00023180"/>
    </source>
</evidence>
<evidence type="ECO:0000256" key="13">
    <source>
        <dbReference type="SAM" id="SignalP"/>
    </source>
</evidence>
<dbReference type="InterPro" id="IPR013783">
    <property type="entry name" value="Ig-like_fold"/>
</dbReference>
<keyword evidence="7" id="KW-0472">Membrane</keyword>
<evidence type="ECO:0000256" key="2">
    <source>
        <dbReference type="ARBA" id="ARBA00022475"/>
    </source>
</evidence>
<evidence type="ECO:0000256" key="10">
    <source>
        <dbReference type="ARBA" id="ARBA00023288"/>
    </source>
</evidence>
<evidence type="ECO:0000313" key="15">
    <source>
        <dbReference type="Ensembl" id="ENSSGRP00000053215.1"/>
    </source>
</evidence>
<dbReference type="PROSITE" id="PS50835">
    <property type="entry name" value="IG_LIKE"/>
    <property type="match status" value="2"/>
</dbReference>
<dbReference type="AlphaFoldDB" id="A0A672NRC2"/>
<keyword evidence="9" id="KW-0325">Glycoprotein</keyword>
<dbReference type="PANTHER" id="PTHR42757">
    <property type="entry name" value="IGLON FAMILY OF IMMUNOGLOBULIN SUPERFAMILY-RELATED"/>
    <property type="match status" value="1"/>
</dbReference>
<dbReference type="GO" id="GO:0005886">
    <property type="term" value="C:plasma membrane"/>
    <property type="evidence" value="ECO:0007669"/>
    <property type="project" value="UniProtKB-SubCell"/>
</dbReference>
<protein>
    <submittedName>
        <fullName evidence="15">Opioid-binding protein/cell adhesion molecule-like</fullName>
    </submittedName>
</protein>
<dbReference type="Ensembl" id="ENSSGRT00000056867.1">
    <property type="protein sequence ID" value="ENSSGRP00000053215.1"/>
    <property type="gene ID" value="ENSSGRG00000028111.1"/>
</dbReference>
<keyword evidence="4 13" id="KW-0732">Signal</keyword>
<keyword evidence="5" id="KW-0677">Repeat</keyword>
<evidence type="ECO:0000256" key="8">
    <source>
        <dbReference type="ARBA" id="ARBA00023157"/>
    </source>
</evidence>
<feature type="chain" id="PRO_5025605018" evidence="13">
    <location>
        <begin position="28"/>
        <end position="326"/>
    </location>
</feature>
<dbReference type="InterPro" id="IPR003598">
    <property type="entry name" value="Ig_sub2"/>
</dbReference>
<dbReference type="Pfam" id="PF13927">
    <property type="entry name" value="Ig_3"/>
    <property type="match status" value="1"/>
</dbReference>
<dbReference type="Proteomes" id="UP000472262">
    <property type="component" value="Unassembled WGS sequence"/>
</dbReference>
<dbReference type="InterPro" id="IPR003599">
    <property type="entry name" value="Ig_sub"/>
</dbReference>
<dbReference type="Pfam" id="PF07679">
    <property type="entry name" value="I-set"/>
    <property type="match status" value="1"/>
</dbReference>
<evidence type="ECO:0000256" key="3">
    <source>
        <dbReference type="ARBA" id="ARBA00022622"/>
    </source>
</evidence>
<evidence type="ECO:0000256" key="1">
    <source>
        <dbReference type="ARBA" id="ARBA00004609"/>
    </source>
</evidence>
<dbReference type="InterPro" id="IPR007110">
    <property type="entry name" value="Ig-like_dom"/>
</dbReference>
<dbReference type="SUPFAM" id="SSF48726">
    <property type="entry name" value="Immunoglobulin"/>
    <property type="match status" value="2"/>
</dbReference>
<dbReference type="GO" id="GO:0007155">
    <property type="term" value="P:cell adhesion"/>
    <property type="evidence" value="ECO:0007669"/>
    <property type="project" value="UniProtKB-KW"/>
</dbReference>
<gene>
    <name evidence="15" type="primary">LOC107588660</name>
</gene>
<name>A0A672NRC2_SINGR</name>
<keyword evidence="11" id="KW-0393">Immunoglobulin domain</keyword>
<organism evidence="15 16">
    <name type="scientific">Sinocyclocheilus grahami</name>
    <name type="common">Dianchi golden-line fish</name>
    <name type="synonym">Barbus grahami</name>
    <dbReference type="NCBI Taxonomy" id="75366"/>
    <lineage>
        <taxon>Eukaryota</taxon>
        <taxon>Metazoa</taxon>
        <taxon>Chordata</taxon>
        <taxon>Craniata</taxon>
        <taxon>Vertebrata</taxon>
        <taxon>Euteleostomi</taxon>
        <taxon>Actinopterygii</taxon>
        <taxon>Neopterygii</taxon>
        <taxon>Teleostei</taxon>
        <taxon>Ostariophysi</taxon>
        <taxon>Cypriniformes</taxon>
        <taxon>Cyprinidae</taxon>
        <taxon>Cyprininae</taxon>
        <taxon>Sinocyclocheilus</taxon>
    </lineage>
</organism>
<evidence type="ECO:0000256" key="12">
    <source>
        <dbReference type="ARBA" id="ARBA00037995"/>
    </source>
</evidence>
<dbReference type="Pfam" id="PF00047">
    <property type="entry name" value="ig"/>
    <property type="match status" value="1"/>
</dbReference>
<sequence length="326" mass="35921">MGITGYFELQWKCLVVVALRLLFLVPAGVPARSGESYLKDNITVRQGDNAVLKCNVDNKVSRVAWLNRTTILFTGNEKWSLDPRVVLLNTAVTEYSIKIINVNLYDEGPYVCSILTNKKPESTKVHLIVQVPARIVNISADVSVNEGSNVSLMCLAIGRPEPSIFWKFRSSKGNRIITEGEYVEMTGITKDMSGSYDCITSNDISPPDVRTVQVTVNCEYLIHLKPISISHVKEFCGARRLPLFNGLNGAKIENKGKQSMLTFFNVSEEDYGNYTCVAMNTLGITNASIILYGPGAIHDVNNAALSPTSSFLLLTLVLTLSVLSKF</sequence>
<dbReference type="InterPro" id="IPR013151">
    <property type="entry name" value="Immunoglobulin_dom"/>
</dbReference>
<reference evidence="15" key="2">
    <citation type="submission" date="2025-09" db="UniProtKB">
        <authorList>
            <consortium name="Ensembl"/>
        </authorList>
    </citation>
    <scope>IDENTIFICATION</scope>
</reference>
<feature type="domain" description="Ig-like" evidence="14">
    <location>
        <begin position="132"/>
        <end position="215"/>
    </location>
</feature>
<dbReference type="Gene3D" id="2.60.40.10">
    <property type="entry name" value="Immunoglobulins"/>
    <property type="match status" value="3"/>
</dbReference>
<feature type="domain" description="Ig-like" evidence="14">
    <location>
        <begin position="30"/>
        <end position="126"/>
    </location>
</feature>
<evidence type="ECO:0000256" key="5">
    <source>
        <dbReference type="ARBA" id="ARBA00022737"/>
    </source>
</evidence>
<dbReference type="FunFam" id="2.60.40.10:FF:000013">
    <property type="entry name" value="cell adhesion molecule 1 isoform X1"/>
    <property type="match status" value="1"/>
</dbReference>
<dbReference type="InterPro" id="IPR013098">
    <property type="entry name" value="Ig_I-set"/>
</dbReference>
<evidence type="ECO:0000259" key="14">
    <source>
        <dbReference type="PROSITE" id="PS50835"/>
    </source>
</evidence>
<dbReference type="GO" id="GO:0098552">
    <property type="term" value="C:side of membrane"/>
    <property type="evidence" value="ECO:0007669"/>
    <property type="project" value="UniProtKB-KW"/>
</dbReference>
<comment type="similarity">
    <text evidence="12">Belongs to the immunoglobulin superfamily. IgLON family.</text>
</comment>
<keyword evidence="2" id="KW-1003">Cell membrane</keyword>
<dbReference type="SMART" id="SM00408">
    <property type="entry name" value="IGc2"/>
    <property type="match status" value="2"/>
</dbReference>
<accession>A0A672NRC2</accession>
<dbReference type="PANTHER" id="PTHR42757:SF9">
    <property type="entry name" value="NEUROTRIMIN"/>
    <property type="match status" value="1"/>
</dbReference>
<evidence type="ECO:0000313" key="16">
    <source>
        <dbReference type="Proteomes" id="UP000472262"/>
    </source>
</evidence>
<feature type="signal peptide" evidence="13">
    <location>
        <begin position="1"/>
        <end position="27"/>
    </location>
</feature>
<dbReference type="InterPro" id="IPR050876">
    <property type="entry name" value="IgLON_domain"/>
</dbReference>